<gene>
    <name evidence="2" type="ORF">RRG08_059131</name>
</gene>
<dbReference type="Proteomes" id="UP001283361">
    <property type="component" value="Unassembled WGS sequence"/>
</dbReference>
<sequence>MGCKHSTTIKVQPVGQSSVKRDNTGAVVGKEGSTQTPTLGKKGLSSRESTVEFELDQHGNKVRRKKPRFKSSTGKDSRDNLGSSLSLDDERSMDGDRGFSATSKASADSGLGGDAGGDEYAYARALGTVVTEYSDEAEVRKVEGSFIERDDLDLSVTGVQLPTRLSAKDKTRQQESMILQSLREEGLIAKPSTQASGGMSFEIVTTDSFDTPGLPGPPPRQLEKLEKRRKKKRSLLTEDQIREKLERAEARRKKREEERLNKLKEIQRTDALASLENFEVYKKERQEQIQNHKMDIVADNRDKRMRDIKAKLQERERRAAEVRRRRQEALEQGLATAGVINNEEEYPTTAHENPAFSQD</sequence>
<feature type="compositionally biased region" description="Polar residues" evidence="1">
    <location>
        <begin position="1"/>
        <end position="18"/>
    </location>
</feature>
<dbReference type="AlphaFoldDB" id="A0AAE0XXQ4"/>
<dbReference type="PROSITE" id="PS51663">
    <property type="entry name" value="STATHMIN_3"/>
    <property type="match status" value="1"/>
</dbReference>
<evidence type="ECO:0000313" key="2">
    <source>
        <dbReference type="EMBL" id="KAK3723341.1"/>
    </source>
</evidence>
<feature type="region of interest" description="Disordered" evidence="1">
    <location>
        <begin position="204"/>
        <end position="239"/>
    </location>
</feature>
<proteinExistence type="predicted"/>
<name>A0AAE0XXQ4_9GAST</name>
<keyword evidence="3" id="KW-1185">Reference proteome</keyword>
<feature type="compositionally biased region" description="Basic and acidic residues" evidence="1">
    <location>
        <begin position="88"/>
        <end position="97"/>
    </location>
</feature>
<dbReference type="GO" id="GO:0031110">
    <property type="term" value="P:regulation of microtubule polymerization or depolymerization"/>
    <property type="evidence" value="ECO:0007669"/>
    <property type="project" value="InterPro"/>
</dbReference>
<dbReference type="Gene3D" id="6.10.280.30">
    <property type="match status" value="1"/>
</dbReference>
<comment type="caution">
    <text evidence="2">The sequence shown here is derived from an EMBL/GenBank/DDBJ whole genome shotgun (WGS) entry which is preliminary data.</text>
</comment>
<organism evidence="2 3">
    <name type="scientific">Elysia crispata</name>
    <name type="common">lettuce slug</name>
    <dbReference type="NCBI Taxonomy" id="231223"/>
    <lineage>
        <taxon>Eukaryota</taxon>
        <taxon>Metazoa</taxon>
        <taxon>Spiralia</taxon>
        <taxon>Lophotrochozoa</taxon>
        <taxon>Mollusca</taxon>
        <taxon>Gastropoda</taxon>
        <taxon>Heterobranchia</taxon>
        <taxon>Euthyneura</taxon>
        <taxon>Panpulmonata</taxon>
        <taxon>Sacoglossa</taxon>
        <taxon>Placobranchoidea</taxon>
        <taxon>Plakobranchidae</taxon>
        <taxon>Elysia</taxon>
    </lineage>
</organism>
<accession>A0AAE0XXQ4</accession>
<feature type="region of interest" description="Disordered" evidence="1">
    <location>
        <begin position="1"/>
        <end position="118"/>
    </location>
</feature>
<feature type="compositionally biased region" description="Basic residues" evidence="1">
    <location>
        <begin position="60"/>
        <end position="69"/>
    </location>
</feature>
<evidence type="ECO:0000256" key="1">
    <source>
        <dbReference type="SAM" id="MobiDB-lite"/>
    </source>
</evidence>
<feature type="region of interest" description="Disordered" evidence="1">
    <location>
        <begin position="314"/>
        <end position="359"/>
    </location>
</feature>
<evidence type="ECO:0000313" key="3">
    <source>
        <dbReference type="Proteomes" id="UP001283361"/>
    </source>
</evidence>
<reference evidence="2" key="1">
    <citation type="journal article" date="2023" name="G3 (Bethesda)">
        <title>A reference genome for the long-term kleptoplast-retaining sea slug Elysia crispata morphotype clarki.</title>
        <authorList>
            <person name="Eastman K.E."/>
            <person name="Pendleton A.L."/>
            <person name="Shaikh M.A."/>
            <person name="Suttiyut T."/>
            <person name="Ogas R."/>
            <person name="Tomko P."/>
            <person name="Gavelis G."/>
            <person name="Widhalm J.R."/>
            <person name="Wisecaver J.H."/>
        </authorList>
    </citation>
    <scope>NUCLEOTIDE SEQUENCE</scope>
    <source>
        <strain evidence="2">ECLA1</strain>
    </source>
</reference>
<dbReference type="InterPro" id="IPR000956">
    <property type="entry name" value="Stathmin_fam"/>
</dbReference>
<protein>
    <submittedName>
        <fullName evidence="2">Uncharacterized protein</fullName>
    </submittedName>
</protein>
<dbReference type="EMBL" id="JAWDGP010007363">
    <property type="protein sequence ID" value="KAK3723341.1"/>
    <property type="molecule type" value="Genomic_DNA"/>
</dbReference>
<dbReference type="Pfam" id="PF00836">
    <property type="entry name" value="Stathmin"/>
    <property type="match status" value="1"/>
</dbReference>